<protein>
    <submittedName>
        <fullName evidence="1">Fold protein</fullName>
    </submittedName>
</protein>
<dbReference type="EMBL" id="JACOQI010000024">
    <property type="protein sequence ID" value="MBC5771912.1"/>
    <property type="molecule type" value="Genomic_DNA"/>
</dbReference>
<evidence type="ECO:0000313" key="2">
    <source>
        <dbReference type="Proteomes" id="UP000620327"/>
    </source>
</evidence>
<comment type="caution">
    <text evidence="1">The sequence shown here is derived from an EMBL/GenBank/DDBJ whole genome shotgun (WGS) entry which is preliminary data.</text>
</comment>
<reference evidence="1" key="1">
    <citation type="submission" date="2020-08" db="EMBL/GenBank/DDBJ databases">
        <title>Genome public.</title>
        <authorList>
            <person name="Liu C."/>
            <person name="Sun Q."/>
        </authorList>
    </citation>
    <scope>NUCLEOTIDE SEQUENCE</scope>
    <source>
        <strain evidence="1">BX15</strain>
    </source>
</reference>
<proteinExistence type="predicted"/>
<dbReference type="Proteomes" id="UP000620327">
    <property type="component" value="Unassembled WGS sequence"/>
</dbReference>
<evidence type="ECO:0000313" key="1">
    <source>
        <dbReference type="EMBL" id="MBC5771912.1"/>
    </source>
</evidence>
<keyword evidence="2" id="KW-1185">Reference proteome</keyword>
<accession>A0A923MJK0</accession>
<sequence>MIGSLLVELAPVCEKCGGLPDGVLNLQTEAGLSLTGDADVLITGHSIISGKPVRIKLTDYGFEYYGDHAELARVREKRCVYHGRAVSPTKEN</sequence>
<dbReference type="AlphaFoldDB" id="A0A923MJK0"/>
<name>A0A923MJK0_9FIRM</name>
<gene>
    <name evidence="1" type="ORF">H8Z83_16590</name>
</gene>
<organism evidence="1 2">
    <name type="scientific">Dysosmobacter segnis</name>
    <dbReference type="NCBI Taxonomy" id="2763042"/>
    <lineage>
        <taxon>Bacteria</taxon>
        <taxon>Bacillati</taxon>
        <taxon>Bacillota</taxon>
        <taxon>Clostridia</taxon>
        <taxon>Eubacteriales</taxon>
        <taxon>Oscillospiraceae</taxon>
        <taxon>Dysosmobacter</taxon>
    </lineage>
</organism>